<feature type="coiled-coil region" evidence="8">
    <location>
        <begin position="32"/>
        <end position="124"/>
    </location>
</feature>
<name>A0ABN6URN2_9SPIR</name>
<dbReference type="PANTHER" id="PTHR34982">
    <property type="entry name" value="YOP PROTEINS TRANSLOCATION PROTEIN L"/>
    <property type="match status" value="1"/>
</dbReference>
<evidence type="ECO:0000313" key="10">
    <source>
        <dbReference type="EMBL" id="BDU63030.1"/>
    </source>
</evidence>
<keyword evidence="11" id="KW-1185">Reference proteome</keyword>
<proteinExistence type="inferred from homology"/>
<evidence type="ECO:0000256" key="4">
    <source>
        <dbReference type="ARBA" id="ARBA00022448"/>
    </source>
</evidence>
<protein>
    <recommendedName>
        <fullName evidence="3">Flagellar assembly protein FliH</fullName>
    </recommendedName>
</protein>
<dbReference type="Proteomes" id="UP001317516">
    <property type="component" value="Chromosome"/>
</dbReference>
<evidence type="ECO:0000256" key="7">
    <source>
        <dbReference type="ARBA" id="ARBA00023225"/>
    </source>
</evidence>
<gene>
    <name evidence="10" type="primary">fliH</name>
    <name evidence="10" type="ORF">BOFE_05700</name>
</gene>
<evidence type="ECO:0000259" key="9">
    <source>
        <dbReference type="Pfam" id="PF02108"/>
    </source>
</evidence>
<comment type="similarity">
    <text evidence="2">Belongs to the FliH family.</text>
</comment>
<keyword evidence="7" id="KW-1006">Bacterial flagellum protein export</keyword>
<comment type="function">
    <text evidence="1">Needed for flagellar regrowth and assembly.</text>
</comment>
<feature type="domain" description="Flagellar assembly protein FliH/Type III secretion system HrpE" evidence="9">
    <location>
        <begin position="167"/>
        <end position="295"/>
    </location>
</feature>
<dbReference type="RefSeq" id="WP_281861581.1">
    <property type="nucleotide sequence ID" value="NZ_AP027070.1"/>
</dbReference>
<keyword evidence="10" id="KW-0969">Cilium</keyword>
<keyword evidence="10" id="KW-0966">Cell projection</keyword>
<keyword evidence="4" id="KW-0813">Transport</keyword>
<evidence type="ECO:0000256" key="6">
    <source>
        <dbReference type="ARBA" id="ARBA00022927"/>
    </source>
</evidence>
<evidence type="ECO:0000256" key="8">
    <source>
        <dbReference type="SAM" id="Coils"/>
    </source>
</evidence>
<reference evidence="10 11" key="1">
    <citation type="submission" date="2022-11" db="EMBL/GenBank/DDBJ databases">
        <title>Genome sequence of clinical isolate of the human pathogenic Borrelia fainii.</title>
        <authorList>
            <person name="Itokawa K."/>
            <person name="Sato K."/>
            <person name="Qiu Y."/>
        </authorList>
    </citation>
    <scope>NUCLEOTIDE SEQUENCE [LARGE SCALE GENOMIC DNA]</scope>
    <source>
        <strain evidence="10 11">Qtaro</strain>
    </source>
</reference>
<keyword evidence="8" id="KW-0175">Coiled coil</keyword>
<evidence type="ECO:0000256" key="1">
    <source>
        <dbReference type="ARBA" id="ARBA00003041"/>
    </source>
</evidence>
<keyword evidence="6" id="KW-0653">Protein transport</keyword>
<sequence>MPKVLYKSKEVVNAVKLEFVEITNPIFKSLEIKRKENELSDINSRSIKLRNELEDLINQRAKLQEEIEREHELAKKEIDAECFKILEEAKEQANKIVSLASERAEALQKEADNKKGAIEQESNLEIEKIVKEHEARLKRELETEMARGRNEGYDAGFNKGREDYDKILGKLNNIISSLIAKRKEILESSGEHIMNLVMQIAVKVVKKIIDSQKDVVIENVNEALKKVKSKTNIVIRVNLDDIDVVSHQKHEFISKFDFIKNLEVVEDVNIGKGGCIIETDFGEIDARISSQLDRIEEKFKNFSSIF</sequence>
<keyword evidence="5" id="KW-1005">Bacterial flagellum biogenesis</keyword>
<keyword evidence="10" id="KW-0282">Flagellum</keyword>
<dbReference type="Pfam" id="PF02108">
    <property type="entry name" value="FliH"/>
    <property type="match status" value="1"/>
</dbReference>
<dbReference type="EMBL" id="AP027070">
    <property type="protein sequence ID" value="BDU63030.1"/>
    <property type="molecule type" value="Genomic_DNA"/>
</dbReference>
<evidence type="ECO:0000256" key="3">
    <source>
        <dbReference type="ARBA" id="ARBA00016507"/>
    </source>
</evidence>
<accession>A0ABN6URN2</accession>
<dbReference type="PANTHER" id="PTHR34982:SF1">
    <property type="entry name" value="FLAGELLAR ASSEMBLY PROTEIN FLIH"/>
    <property type="match status" value="1"/>
</dbReference>
<organism evidence="10 11">
    <name type="scientific">Candidatus Borrelia fainii</name>
    <dbReference type="NCBI Taxonomy" id="2518322"/>
    <lineage>
        <taxon>Bacteria</taxon>
        <taxon>Pseudomonadati</taxon>
        <taxon>Spirochaetota</taxon>
        <taxon>Spirochaetia</taxon>
        <taxon>Spirochaetales</taxon>
        <taxon>Borreliaceae</taxon>
        <taxon>Borrelia</taxon>
    </lineage>
</organism>
<evidence type="ECO:0000256" key="2">
    <source>
        <dbReference type="ARBA" id="ARBA00006602"/>
    </source>
</evidence>
<evidence type="ECO:0000313" key="11">
    <source>
        <dbReference type="Proteomes" id="UP001317516"/>
    </source>
</evidence>
<evidence type="ECO:0000256" key="5">
    <source>
        <dbReference type="ARBA" id="ARBA00022795"/>
    </source>
</evidence>
<dbReference type="InterPro" id="IPR018035">
    <property type="entry name" value="Flagellar_FliH/T3SS_HrpE"/>
</dbReference>
<dbReference type="InterPro" id="IPR051472">
    <property type="entry name" value="T3SS_Stator/FliH"/>
</dbReference>
<dbReference type="NCBIfam" id="NF005198">
    <property type="entry name" value="PRK06669.1-3"/>
    <property type="match status" value="1"/>
</dbReference>